<dbReference type="Pfam" id="PF00669">
    <property type="entry name" value="Flagellin_N"/>
    <property type="match status" value="1"/>
</dbReference>
<dbReference type="Gene3D" id="1.20.1330.10">
    <property type="entry name" value="f41 fragment of flagellin, N-terminal domain"/>
    <property type="match status" value="1"/>
</dbReference>
<dbReference type="InterPro" id="IPR046358">
    <property type="entry name" value="Flagellin_C"/>
</dbReference>
<dbReference type="InterPro" id="IPR001029">
    <property type="entry name" value="Flagellin_N"/>
</dbReference>
<dbReference type="SUPFAM" id="SSF64518">
    <property type="entry name" value="Phase 1 flagellin"/>
    <property type="match status" value="1"/>
</dbReference>
<dbReference type="InterPro" id="IPR042187">
    <property type="entry name" value="Flagellin_C_sub2"/>
</dbReference>
<feature type="domain" description="Flagellin C-terminal" evidence="3">
    <location>
        <begin position="336"/>
        <end position="421"/>
    </location>
</feature>
<dbReference type="AlphaFoldDB" id="A0A1B0C4W5"/>
<evidence type="ECO:0000259" key="3">
    <source>
        <dbReference type="Pfam" id="PF00700"/>
    </source>
</evidence>
<reference evidence="4" key="2">
    <citation type="submission" date="2020-05" db="UniProtKB">
        <authorList>
            <consortium name="EnsemblMetazoa"/>
        </authorList>
    </citation>
    <scope>IDENTIFICATION</scope>
    <source>
        <strain evidence="4">IAEA</strain>
    </source>
</reference>
<dbReference type="GO" id="GO:0005198">
    <property type="term" value="F:structural molecule activity"/>
    <property type="evidence" value="ECO:0007669"/>
    <property type="project" value="InterPro"/>
</dbReference>
<keyword evidence="1" id="KW-0975">Bacterial flagellum</keyword>
<dbReference type="VEuPathDB" id="VectorBase:GPPI049250"/>
<proteinExistence type="predicted"/>
<protein>
    <recommendedName>
        <fullName evidence="6">Flagellin</fullName>
    </recommendedName>
</protein>
<evidence type="ECO:0000259" key="2">
    <source>
        <dbReference type="Pfam" id="PF00669"/>
    </source>
</evidence>
<dbReference type="PRINTS" id="PR00207">
    <property type="entry name" value="FLAGELLIN"/>
</dbReference>
<dbReference type="EMBL" id="JXJN01025713">
    <property type="status" value="NOT_ANNOTATED_CDS"/>
    <property type="molecule type" value="Genomic_DNA"/>
</dbReference>
<evidence type="ECO:0000313" key="5">
    <source>
        <dbReference type="Proteomes" id="UP000092460"/>
    </source>
</evidence>
<dbReference type="InterPro" id="IPR001492">
    <property type="entry name" value="Flagellin"/>
</dbReference>
<accession>A0A1B0C4W5</accession>
<keyword evidence="5" id="KW-1185">Reference proteome</keyword>
<dbReference type="Gene3D" id="2.60.40.4390">
    <property type="match status" value="1"/>
</dbReference>
<name>A0A1B0C4W5_9MUSC</name>
<dbReference type="Gene3D" id="6.10.10.10">
    <property type="entry name" value="Flagellar export chaperone, C-terminal domain"/>
    <property type="match status" value="1"/>
</dbReference>
<evidence type="ECO:0000256" key="1">
    <source>
        <dbReference type="ARBA" id="ARBA00023143"/>
    </source>
</evidence>
<evidence type="ECO:0000313" key="4">
    <source>
        <dbReference type="EnsemblMetazoa" id="GPPI049250-PA"/>
    </source>
</evidence>
<dbReference type="STRING" id="67801.A0A1B0C4W5"/>
<dbReference type="NCBIfam" id="NF005294">
    <property type="entry name" value="PRK06819.1"/>
    <property type="match status" value="1"/>
</dbReference>
<dbReference type="Gene3D" id="6.10.280.190">
    <property type="match status" value="1"/>
</dbReference>
<dbReference type="Proteomes" id="UP000092460">
    <property type="component" value="Unassembled WGS sequence"/>
</dbReference>
<feature type="domain" description="Flagellin N-terminal" evidence="2">
    <location>
        <begin position="5"/>
        <end position="143"/>
    </location>
</feature>
<dbReference type="PANTHER" id="PTHR42792">
    <property type="entry name" value="FLAGELLIN"/>
    <property type="match status" value="1"/>
</dbReference>
<dbReference type="EnsemblMetazoa" id="GPPI049250-RA">
    <property type="protein sequence ID" value="GPPI049250-PA"/>
    <property type="gene ID" value="GPPI049250"/>
</dbReference>
<organism evidence="4 5">
    <name type="scientific">Glossina palpalis gambiensis</name>
    <dbReference type="NCBI Taxonomy" id="67801"/>
    <lineage>
        <taxon>Eukaryota</taxon>
        <taxon>Metazoa</taxon>
        <taxon>Ecdysozoa</taxon>
        <taxon>Arthropoda</taxon>
        <taxon>Hexapoda</taxon>
        <taxon>Insecta</taxon>
        <taxon>Pterygota</taxon>
        <taxon>Neoptera</taxon>
        <taxon>Endopterygota</taxon>
        <taxon>Diptera</taxon>
        <taxon>Brachycera</taxon>
        <taxon>Muscomorpha</taxon>
        <taxon>Hippoboscoidea</taxon>
        <taxon>Glossinidae</taxon>
        <taxon>Glossina</taxon>
    </lineage>
</organism>
<dbReference type="Pfam" id="PF00700">
    <property type="entry name" value="Flagellin_C"/>
    <property type="match status" value="1"/>
</dbReference>
<dbReference type="PANTHER" id="PTHR42792:SF2">
    <property type="entry name" value="FLAGELLIN"/>
    <property type="match status" value="1"/>
</dbReference>
<reference evidence="5" key="1">
    <citation type="submission" date="2015-01" db="EMBL/GenBank/DDBJ databases">
        <authorList>
            <person name="Aksoy S."/>
            <person name="Warren W."/>
            <person name="Wilson R.K."/>
        </authorList>
    </citation>
    <scope>NUCLEOTIDE SEQUENCE [LARGE SCALE GENOMIC DNA]</scope>
    <source>
        <strain evidence="5">IAEA</strain>
    </source>
</reference>
<sequence>MSHVINTNMLSITAQNNLNKSQTFLNTAIQRLSSGLRINSSKDDAAGQAISNRFTSLINGLGQAARNANDGIAVAQTAEGAINEINENMHAIRRLTVQIKSTASVSKADKKSIQDEIKKRLNEIDRLSEQTEFNGMKILSQNQSLMVQIGANDSQVVNIDLFKLNTESLNIKDFNVNSDALYASDISESEVLNAKVGVEATKILDASTPENKKNIQRQLYESNGEYFFKQIDGNEYYKVEISNTGEAKYNSSTVAELTQNPPKAVKKAEITVEIDSKTIAAGEMLKSYMKDGVEQYLIYKKEGDKEIYHEAIISNTGKVKKGSELIFETLLTMDPLKEIDNAIAKIDDIRGSLGATQNRLGSVINSLSTTIANLTQSRSNILDADFATEVSNMNRANILQQAGTAVLAQANAVPQNILALLR</sequence>
<evidence type="ECO:0008006" key="6">
    <source>
        <dbReference type="Google" id="ProtNLM"/>
    </source>
</evidence>